<keyword evidence="4" id="KW-0548">Nucleotidyltransferase</keyword>
<dbReference type="InterPro" id="IPR036691">
    <property type="entry name" value="Endo/exonu/phosph_ase_sf"/>
</dbReference>
<dbReference type="InterPro" id="IPR000477">
    <property type="entry name" value="RT_dom"/>
</dbReference>
<dbReference type="OrthoDB" id="420162at2759"/>
<dbReference type="Pfam" id="PF02338">
    <property type="entry name" value="OTU"/>
    <property type="match status" value="1"/>
</dbReference>
<dbReference type="CDD" id="cd22744">
    <property type="entry name" value="OTU"/>
    <property type="match status" value="1"/>
</dbReference>
<name>A0A1Q9D4G6_SYMMI</name>
<dbReference type="Proteomes" id="UP000186817">
    <property type="component" value="Unassembled WGS sequence"/>
</dbReference>
<organism evidence="4 5">
    <name type="scientific">Symbiodinium microadriaticum</name>
    <name type="common">Dinoflagellate</name>
    <name type="synonym">Zooxanthella microadriatica</name>
    <dbReference type="NCBI Taxonomy" id="2951"/>
    <lineage>
        <taxon>Eukaryota</taxon>
        <taxon>Sar</taxon>
        <taxon>Alveolata</taxon>
        <taxon>Dinophyceae</taxon>
        <taxon>Suessiales</taxon>
        <taxon>Symbiodiniaceae</taxon>
        <taxon>Symbiodinium</taxon>
    </lineage>
</organism>
<dbReference type="InterPro" id="IPR003323">
    <property type="entry name" value="OTU_dom"/>
</dbReference>
<dbReference type="InterPro" id="IPR043502">
    <property type="entry name" value="DNA/RNA_pol_sf"/>
</dbReference>
<dbReference type="SUPFAM" id="SSF56672">
    <property type="entry name" value="DNA/RNA polymerases"/>
    <property type="match status" value="1"/>
</dbReference>
<feature type="region of interest" description="Disordered" evidence="1">
    <location>
        <begin position="2273"/>
        <end position="2303"/>
    </location>
</feature>
<feature type="domain" description="OTU" evidence="2">
    <location>
        <begin position="826"/>
        <end position="966"/>
    </location>
</feature>
<evidence type="ECO:0000256" key="1">
    <source>
        <dbReference type="SAM" id="MobiDB-lite"/>
    </source>
</evidence>
<evidence type="ECO:0000313" key="4">
    <source>
        <dbReference type="EMBL" id="OLP90080.1"/>
    </source>
</evidence>
<dbReference type="PROSITE" id="PS50802">
    <property type="entry name" value="OTU"/>
    <property type="match status" value="1"/>
</dbReference>
<dbReference type="Pfam" id="PF00078">
    <property type="entry name" value="RVT_1"/>
    <property type="match status" value="1"/>
</dbReference>
<evidence type="ECO:0000259" key="3">
    <source>
        <dbReference type="PROSITE" id="PS50878"/>
    </source>
</evidence>
<feature type="region of interest" description="Disordered" evidence="1">
    <location>
        <begin position="360"/>
        <end position="456"/>
    </location>
</feature>
<feature type="compositionally biased region" description="Low complexity" evidence="1">
    <location>
        <begin position="2273"/>
        <end position="2293"/>
    </location>
</feature>
<comment type="caution">
    <text evidence="4">The sequence shown here is derived from an EMBL/GenBank/DDBJ whole genome shotgun (WGS) entry which is preliminary data.</text>
</comment>
<accession>A0A1Q9D4G6</accession>
<dbReference type="SUPFAM" id="SSF56219">
    <property type="entry name" value="DNase I-like"/>
    <property type="match status" value="1"/>
</dbReference>
<keyword evidence="4" id="KW-0695">RNA-directed DNA polymerase</keyword>
<proteinExistence type="predicted"/>
<dbReference type="Gene3D" id="3.60.10.10">
    <property type="entry name" value="Endonuclease/exonuclease/phosphatase"/>
    <property type="match status" value="1"/>
</dbReference>
<evidence type="ECO:0000259" key="2">
    <source>
        <dbReference type="PROSITE" id="PS50802"/>
    </source>
</evidence>
<dbReference type="PROSITE" id="PS50878">
    <property type="entry name" value="RT_POL"/>
    <property type="match status" value="1"/>
</dbReference>
<dbReference type="PANTHER" id="PTHR19446">
    <property type="entry name" value="REVERSE TRANSCRIPTASES"/>
    <property type="match status" value="1"/>
</dbReference>
<keyword evidence="4" id="KW-0808">Transferase</keyword>
<dbReference type="GO" id="GO:0003964">
    <property type="term" value="F:RNA-directed DNA polymerase activity"/>
    <property type="evidence" value="ECO:0007669"/>
    <property type="project" value="UniProtKB-KW"/>
</dbReference>
<reference evidence="4 5" key="1">
    <citation type="submission" date="2016-02" db="EMBL/GenBank/DDBJ databases">
        <title>Genome analysis of coral dinoflagellate symbionts highlights evolutionary adaptations to a symbiotic lifestyle.</title>
        <authorList>
            <person name="Aranda M."/>
            <person name="Li Y."/>
            <person name="Liew Y.J."/>
            <person name="Baumgarten S."/>
            <person name="Simakov O."/>
            <person name="Wilson M."/>
            <person name="Piel J."/>
            <person name="Ashoor H."/>
            <person name="Bougouffa S."/>
            <person name="Bajic V.B."/>
            <person name="Ryu T."/>
            <person name="Ravasi T."/>
            <person name="Bayer T."/>
            <person name="Micklem G."/>
            <person name="Kim H."/>
            <person name="Bhak J."/>
            <person name="Lajeunesse T.C."/>
            <person name="Voolstra C.R."/>
        </authorList>
    </citation>
    <scope>NUCLEOTIDE SEQUENCE [LARGE SCALE GENOMIC DNA]</scope>
    <source>
        <strain evidence="4 5">CCMP2467</strain>
    </source>
</reference>
<dbReference type="EMBL" id="LSRX01000728">
    <property type="protein sequence ID" value="OLP90080.1"/>
    <property type="molecule type" value="Genomic_DNA"/>
</dbReference>
<gene>
    <name evidence="4" type="ORF">AK812_SmicGene28381</name>
</gene>
<dbReference type="Gene3D" id="3.90.70.80">
    <property type="match status" value="1"/>
</dbReference>
<feature type="compositionally biased region" description="Low complexity" evidence="1">
    <location>
        <begin position="389"/>
        <end position="402"/>
    </location>
</feature>
<feature type="compositionally biased region" description="Basic and acidic residues" evidence="1">
    <location>
        <begin position="2294"/>
        <end position="2303"/>
    </location>
</feature>
<keyword evidence="5" id="KW-1185">Reference proteome</keyword>
<protein>
    <submittedName>
        <fullName evidence="4">LINE-1 reverse transcriptase-like</fullName>
    </submittedName>
</protein>
<evidence type="ECO:0000313" key="5">
    <source>
        <dbReference type="Proteomes" id="UP000186817"/>
    </source>
</evidence>
<sequence length="2303" mass="253548">MAPSSSGDVAVCMTGDLKKKEHGPCSPGATACLFRGWGATGGVKAMSASTVRRILRQEGLPGKAKDQDHGCVVALLREGYIVRKHPGPMRFGCFECCDCGNRDILSAVKRIVRARLRLDHCEMPVGGHSGDDGVRLSTHANVIGEDGISHAALGSLCEPNYPSPEATEVVPAYSLQGPWMRHDLEHFDSDCRDQLQPVSLSAGALDGVGSGSYCELDGAALGPDLELYHPFPLKPDLMIRVEWFDLEHCDQAELAGADAAALGPDFEPYYPISVEPDPKIRLNWLALMLLLWGLSAMANGRHCRLSALFLLSELAVESMQAKLLVKEARETQVHPTVELSVGPHFPRLADGVLEAEDLVPGVGHSSVGPSAAPPGNQKPRKPGKGKGPGAPKQVAAGQAPPQNKGKGKEGKASGQDGDYRSQPAPEGRGGKGLASQAKGKGKMQPEPSRDQDGWTVVGRRKGVDADFQLDPDDWNAPVVSYDKLAAAIDNNADATPFRAVVLCSSSQAAVATTMARGSSHTCCITLIVLDKAGEASIPGKVAGQRRFMKGHLTEVSTKGGKAPQIQGKSKAVVVPKTDTTVLFVRLPRIFAEPLWRSWKQKPSAGLMSWAAKYQLSIVDVWGWKEQRTEQGVEQLYGLIRAEKSQLESILCRSGTEGVFVEPSRRDLKTRVEWLPSEKEEAHAAYLERACRARKELGLATMPQALAVLEPSFKDVTITKFSRAAGGKVFHFKATAQFEADRDMMPILASWDGAEHTLWATWSVRRPGKLRERALGADFVPHLEPSTLFPHEAAPKKPETEVDDQGKEIPAAKRAKADTVRTLPSELVKIDQPRDGNCVFSTLAAGLRWTTKGSKKVVDLTARELRARVVEHLRKHSEIYAAQHDGLDPAGQPCDWAGYLDKIATEGSFASAIEVRAVSRLFDCRVIIIPEYAGVPCESFHSQAKSRVVVGWLTGNPVSHLDLLLPKGATADTANPKTHPMPAAILDIKAAPSMEYRVGGFLEAERFGRGWWPGLLGKTRKRITEVAFRVGCPHLPESKQPVTLQKHLEYARQRLKLLEKVRKVMALNLAKRGIACGSALRSLLNSRSIDLVATSECNIQLDSRATWVAEWRRHGWHVALSTPEGGWCKTAIISRIPLKPVTLCRCDCEHRCAAALLDLQSQGCKHPLLVASVYLQCNKPDLASAQAIDCITAASNAGRRTLILGDWNLTQEEGEIATMIQSDAIHPCDAAAKGRGLPPTGPKYNGSRRRRIDYGVTLGGLFASSVDHCPEQLTADLSDHLAVEYGFDLTAPVALRAPPRRCTFLQEMPASDIEFTLEDEQAFAGFLEADDLDGAWARRGQVKRQSLTVLVVFEPFGLPYLECGTITAVTTVSKLVDGLTKSEREAHLEWWRQRTAVDESVVRSYVKKRADEMVAWEQAPPDAALVEDGWHPAEAVREQARQWTEKWQRPFNPDLSIIDGVLAEVPRPAEHPIAFEFTAEALWESMRSMRSKTGGSDGWMPRDLLLLPRAWYRWAARLWEAILRIGRVPTSWCKARVVLLWKPQKRTRPITLLNAVWRAGAKCLQHQLRPWVESWCDHGDAGGIFDMSVQSALMQVQKAFRLGATHFLQMDVSAYFDSINHVTLRRTLDHLRFPSNLLDLLCSFYTSSSRVFSMSGVLNDRWSEVTTGIPQGCPLSPVLSAAIAHVWRCYSTGGPVQGRVSGIAYIDDRTLWLHDKHDLEALRTAAHRSALFDRAYGFSLSLEKCTLTARRPCAASRVLARDLQFKETDCLEILGVQACFDEEWTLLRYQARKAILRARLLGWVTQNRSLKTRLLTSLVVPPFAWAAGFAKPAPDALTEIRSEIEVVFSKSFAVGSATVCMYEALGWQLHPEFACDLGTIRLLWKACVQPPRWLEYVPIPEARFLWQLMIPEATALLDRLRWTLRSDGSELSRRDTAGRQHYRQRLVASTGRVQRRYHRKEAGLAVGLDLPKPDFLLDYHFDGLHEALKLGIRGTDLAACGAGNTCWYYNAGGRFDDIHIRWQCLCGRLRPSRAHLLWNCDKTVHLRTGLRLPRDRCEERLLLHGVPEQPPAPAPLDPGGLYDDLVAEIRTQLELNPAVLFLATTVAIGNSDEDQTAYKQELLGFSLAAQALCAAASETGWTGRAVFVLDCQSALQVVLQRGMRFNYLRKLVEQIRRPLRDLASAGVQLQYVWVPSHGKKPKWSAPPGLCADLLRHLNDQVDKAAADCRQRRGGHSGRVEWWRLRRIASEWEFGAIAATAAAGQLLRAKLQAAADGSGDGLSGDAADAAGGDTAPGRDDAAADG</sequence>
<feature type="domain" description="Reverse transcriptase" evidence="3">
    <location>
        <begin position="1520"/>
        <end position="1777"/>
    </location>
</feature>